<dbReference type="NCBIfam" id="TIGR00996">
    <property type="entry name" value="Mtu_fam_mce"/>
    <property type="match status" value="1"/>
</dbReference>
<keyword evidence="6" id="KW-1185">Reference proteome</keyword>
<feature type="transmembrane region" description="Helical" evidence="2">
    <location>
        <begin position="20"/>
        <end position="37"/>
    </location>
</feature>
<organism evidence="5 6">
    <name type="scientific">Amycolatopsis cihanbeyliensis</name>
    <dbReference type="NCBI Taxonomy" id="1128664"/>
    <lineage>
        <taxon>Bacteria</taxon>
        <taxon>Bacillati</taxon>
        <taxon>Actinomycetota</taxon>
        <taxon>Actinomycetes</taxon>
        <taxon>Pseudonocardiales</taxon>
        <taxon>Pseudonocardiaceae</taxon>
        <taxon>Amycolatopsis</taxon>
    </lineage>
</organism>
<dbReference type="GO" id="GO:0051701">
    <property type="term" value="P:biological process involved in interaction with host"/>
    <property type="evidence" value="ECO:0007669"/>
    <property type="project" value="TreeGrafter"/>
</dbReference>
<evidence type="ECO:0000259" key="3">
    <source>
        <dbReference type="Pfam" id="PF02470"/>
    </source>
</evidence>
<comment type="caution">
    <text evidence="5">The sequence shown here is derived from an EMBL/GenBank/DDBJ whole genome shotgun (WGS) entry which is preliminary data.</text>
</comment>
<evidence type="ECO:0000256" key="1">
    <source>
        <dbReference type="SAM" id="MobiDB-lite"/>
    </source>
</evidence>
<dbReference type="Proteomes" id="UP000320876">
    <property type="component" value="Unassembled WGS sequence"/>
</dbReference>
<dbReference type="InterPro" id="IPR003399">
    <property type="entry name" value="Mce/MlaD"/>
</dbReference>
<name>A0A542DFT1_AMYCI</name>
<dbReference type="InterPro" id="IPR024516">
    <property type="entry name" value="Mce_C"/>
</dbReference>
<dbReference type="InterPro" id="IPR005693">
    <property type="entry name" value="Mce"/>
</dbReference>
<gene>
    <name evidence="5" type="ORF">FB471_1645</name>
</gene>
<dbReference type="Pfam" id="PF02470">
    <property type="entry name" value="MlaD"/>
    <property type="match status" value="1"/>
</dbReference>
<proteinExistence type="predicted"/>
<protein>
    <submittedName>
        <fullName evidence="5">Virulence factor Mce-like protein</fullName>
    </submittedName>
</protein>
<dbReference type="Pfam" id="PF11887">
    <property type="entry name" value="Mce4_CUP1"/>
    <property type="match status" value="1"/>
</dbReference>
<evidence type="ECO:0000313" key="6">
    <source>
        <dbReference type="Proteomes" id="UP000320876"/>
    </source>
</evidence>
<accession>A0A542DFT1</accession>
<feature type="domain" description="Mammalian cell entry C-terminal" evidence="4">
    <location>
        <begin position="127"/>
        <end position="347"/>
    </location>
</feature>
<keyword evidence="2" id="KW-1133">Transmembrane helix</keyword>
<dbReference type="EMBL" id="VFML01000001">
    <property type="protein sequence ID" value="TQJ01929.1"/>
    <property type="molecule type" value="Genomic_DNA"/>
</dbReference>
<evidence type="ECO:0000256" key="2">
    <source>
        <dbReference type="SAM" id="Phobius"/>
    </source>
</evidence>
<keyword evidence="2" id="KW-0472">Membrane</keyword>
<keyword evidence="2" id="KW-0812">Transmembrane</keyword>
<evidence type="ECO:0000313" key="5">
    <source>
        <dbReference type="EMBL" id="TQJ01929.1"/>
    </source>
</evidence>
<reference evidence="5 6" key="1">
    <citation type="submission" date="2019-06" db="EMBL/GenBank/DDBJ databases">
        <title>Sequencing the genomes of 1000 actinobacteria strains.</title>
        <authorList>
            <person name="Klenk H.-P."/>
        </authorList>
    </citation>
    <scope>NUCLEOTIDE SEQUENCE [LARGE SCALE GENOMIC DNA]</scope>
    <source>
        <strain evidence="5 6">DSM 45679</strain>
    </source>
</reference>
<dbReference type="AlphaFoldDB" id="A0A542DFT1"/>
<dbReference type="PANTHER" id="PTHR33371">
    <property type="entry name" value="INTERMEMBRANE PHOSPHOLIPID TRANSPORT SYSTEM BINDING PROTEIN MLAD-RELATED"/>
    <property type="match status" value="1"/>
</dbReference>
<sequence>MSSVRRSVVLRRLRHQVLGLVFLVVVALFFVTTIAIYNKAFVDYIGVRLETSHVGNQMREGADVKVRGMLVGEVRTIEARGDHASLELALQPEKVDLIPANVSARLLPKTLFGERYVALQIPEKPAPESLAGGAVIGQDRSSTAIELERVLGNVLPLLQSVQPQKLASTLNAVSTALEGRGEQLGDTLVALGDYLERMNPSLPDLKADLTGLADTANTYAEAAPDFLTALSDLTTTSRTLLEKREQLTGLYATISTASADLGSFLEVNKENLIDLTGTVQPTLDVLAKYAPEYPCMLKQLADSIPAAEAAFGKGTDEMNHVTIRFTASRGKYLPGVDEPEYNDKRGPRCYPQAPAPGRWPQYPPEGPVKDGASKPAPPNSPRGFEETTGGGGGTPAAPPLANSPAERRLIAGLRAGQLGVPPAEIPGWTSLLVGPLYRGAEVTVE</sequence>
<feature type="domain" description="Mce/MlaD" evidence="3">
    <location>
        <begin position="47"/>
        <end position="120"/>
    </location>
</feature>
<evidence type="ECO:0000259" key="4">
    <source>
        <dbReference type="Pfam" id="PF11887"/>
    </source>
</evidence>
<dbReference type="GO" id="GO:0005576">
    <property type="term" value="C:extracellular region"/>
    <property type="evidence" value="ECO:0007669"/>
    <property type="project" value="TreeGrafter"/>
</dbReference>
<dbReference type="RefSeq" id="WP_141996721.1">
    <property type="nucleotide sequence ID" value="NZ_VFML01000001.1"/>
</dbReference>
<dbReference type="PANTHER" id="PTHR33371:SF19">
    <property type="entry name" value="MCE-FAMILY PROTEIN MCE4A"/>
    <property type="match status" value="1"/>
</dbReference>
<dbReference type="OrthoDB" id="3460188at2"/>
<dbReference type="InterPro" id="IPR052336">
    <property type="entry name" value="MlaD_Phospholipid_Transporter"/>
</dbReference>
<feature type="region of interest" description="Disordered" evidence="1">
    <location>
        <begin position="332"/>
        <end position="402"/>
    </location>
</feature>